<sequence length="249" mass="27807">MSINAQRFTRPRHPSSGARTNHDSGAGTGPSLRNRYPGNRFAAAVAGFVVLAAAVLTSAPAAAQDNMIFDVLRDGEKIGEHRVTFEHEEDCLKVSVETGMAVRIAFLTVFRYDHKRVERWRDGALDSLAGMTNDDGEEYEVSIVHREGTYSRTVNGIDEEIAGPVSIDSLWSKDRLTAGKLFSSADDKVYRVRSDLMGQKIIELDGKPVEAAHYRMSGQLTRDLWFAPDGMLAQLRYEDDGYVFEYVRR</sequence>
<keyword evidence="2" id="KW-0812">Transmembrane</keyword>
<accession>A0A967C208</accession>
<evidence type="ECO:0000256" key="2">
    <source>
        <dbReference type="SAM" id="Phobius"/>
    </source>
</evidence>
<evidence type="ECO:0000256" key="1">
    <source>
        <dbReference type="SAM" id="MobiDB-lite"/>
    </source>
</evidence>
<dbReference type="Proteomes" id="UP000761264">
    <property type="component" value="Unassembled WGS sequence"/>
</dbReference>
<dbReference type="InterPro" id="IPR045767">
    <property type="entry name" value="DUF6134"/>
</dbReference>
<name>A0A967C208_9PROT</name>
<keyword evidence="4" id="KW-1185">Reference proteome</keyword>
<protein>
    <submittedName>
        <fullName evidence="3">Uncharacterized protein</fullName>
    </submittedName>
</protein>
<reference evidence="3" key="1">
    <citation type="submission" date="2020-03" db="EMBL/GenBank/DDBJ databases">
        <title>Genome of Pelagibius litoralis DSM 21314T.</title>
        <authorList>
            <person name="Wang G."/>
        </authorList>
    </citation>
    <scope>NUCLEOTIDE SEQUENCE</scope>
    <source>
        <strain evidence="3">DSM 21314</strain>
    </source>
</reference>
<gene>
    <name evidence="3" type="ORF">HBA54_07480</name>
</gene>
<dbReference type="EMBL" id="JAAQPH010000004">
    <property type="protein sequence ID" value="NIA68431.1"/>
    <property type="molecule type" value="Genomic_DNA"/>
</dbReference>
<dbReference type="Pfam" id="PF19630">
    <property type="entry name" value="DUF6134"/>
    <property type="match status" value="1"/>
</dbReference>
<dbReference type="RefSeq" id="WP_167222974.1">
    <property type="nucleotide sequence ID" value="NZ_JAAQPH010000004.1"/>
</dbReference>
<organism evidence="3 4">
    <name type="scientific">Pelagibius litoralis</name>
    <dbReference type="NCBI Taxonomy" id="374515"/>
    <lineage>
        <taxon>Bacteria</taxon>
        <taxon>Pseudomonadati</taxon>
        <taxon>Pseudomonadota</taxon>
        <taxon>Alphaproteobacteria</taxon>
        <taxon>Rhodospirillales</taxon>
        <taxon>Rhodovibrionaceae</taxon>
        <taxon>Pelagibius</taxon>
    </lineage>
</organism>
<feature type="transmembrane region" description="Helical" evidence="2">
    <location>
        <begin position="41"/>
        <end position="63"/>
    </location>
</feature>
<feature type="region of interest" description="Disordered" evidence="1">
    <location>
        <begin position="1"/>
        <end position="33"/>
    </location>
</feature>
<evidence type="ECO:0000313" key="3">
    <source>
        <dbReference type="EMBL" id="NIA68431.1"/>
    </source>
</evidence>
<dbReference type="AlphaFoldDB" id="A0A967C208"/>
<keyword evidence="2" id="KW-0472">Membrane</keyword>
<comment type="caution">
    <text evidence="3">The sequence shown here is derived from an EMBL/GenBank/DDBJ whole genome shotgun (WGS) entry which is preliminary data.</text>
</comment>
<keyword evidence="2" id="KW-1133">Transmembrane helix</keyword>
<proteinExistence type="predicted"/>
<evidence type="ECO:0000313" key="4">
    <source>
        <dbReference type="Proteomes" id="UP000761264"/>
    </source>
</evidence>